<sequence>MRRSTSLAALCALLAACGQGSVPAPETTELPPPPPEFSAEMAAADARLVEMLDAFWEARVALDPEYQTRLGRKTNYDQWTPRTPEADELEAELMRRQIAVLREDINRDALSTEGQLNYDLFIAQSENSLALDAFRLKRYPLSQFSGIHSSIPVFLSNYHVIDNEADAKAYIARVSKVDEVLDQAASQLEAGAEAGATLPSFSYPLIAEAARNARSGDAVRDDFAEKVGEAGLENADALKAELEQALFGPYTEGYERFAARVDALAELTADEENLGVTRFDEDGALYAALLANYTTTDLTADEIHETGLAEVARIHEEMRGIMATVGFEGTLEEFFDAMRTDERFYLPNTAEGREAYLQLARDYIEGFRPKIDELFTIQPEASVEVRRVEPFRERSAGKAFYSQPDEEGTRPGYFYANLMRMEDMPTYQLEALVYHEAIPGHHMQRALQIEQTGLPMFRRFGSATAYTEGWGLYSELLPKEIGFYEDPYSDFGRLAMELWRAARLVVDTGLHAKGWTMDEAIAYLQENTPNPDGDSVKAIERYIVLPGQATAYKIGMLRIIELREKAKAELGENFDVRGFHDTILRTGPLPLDLLEKEIDRWIESERS</sequence>
<organism evidence="2 3">
    <name type="scientific">Parvularcula mediterranea</name>
    <dbReference type="NCBI Taxonomy" id="2732508"/>
    <lineage>
        <taxon>Bacteria</taxon>
        <taxon>Pseudomonadati</taxon>
        <taxon>Pseudomonadota</taxon>
        <taxon>Alphaproteobacteria</taxon>
        <taxon>Parvularculales</taxon>
        <taxon>Parvularculaceae</taxon>
        <taxon>Parvularcula</taxon>
    </lineage>
</organism>
<dbReference type="RefSeq" id="WP_173198509.1">
    <property type="nucleotide sequence ID" value="NZ_JABFCX010000002.1"/>
</dbReference>
<evidence type="ECO:0000313" key="3">
    <source>
        <dbReference type="Proteomes" id="UP000536835"/>
    </source>
</evidence>
<name>A0A7Y3W524_9PROT</name>
<accession>A0A7Y3W524</accession>
<protein>
    <submittedName>
        <fullName evidence="2">DUF885 domain-containing protein</fullName>
    </submittedName>
</protein>
<dbReference type="Pfam" id="PF05960">
    <property type="entry name" value="DUF885"/>
    <property type="match status" value="1"/>
</dbReference>
<dbReference type="AlphaFoldDB" id="A0A7Y3W524"/>
<evidence type="ECO:0000313" key="2">
    <source>
        <dbReference type="EMBL" id="NNU16355.1"/>
    </source>
</evidence>
<dbReference type="PANTHER" id="PTHR33361">
    <property type="entry name" value="GLR0591 PROTEIN"/>
    <property type="match status" value="1"/>
</dbReference>
<proteinExistence type="predicted"/>
<evidence type="ECO:0000256" key="1">
    <source>
        <dbReference type="SAM" id="SignalP"/>
    </source>
</evidence>
<keyword evidence="3" id="KW-1185">Reference proteome</keyword>
<dbReference type="EMBL" id="JABFCX010000002">
    <property type="protein sequence ID" value="NNU16355.1"/>
    <property type="molecule type" value="Genomic_DNA"/>
</dbReference>
<dbReference type="Proteomes" id="UP000536835">
    <property type="component" value="Unassembled WGS sequence"/>
</dbReference>
<dbReference type="PROSITE" id="PS51257">
    <property type="entry name" value="PROKAR_LIPOPROTEIN"/>
    <property type="match status" value="1"/>
</dbReference>
<reference evidence="2 3" key="1">
    <citation type="submission" date="2020-05" db="EMBL/GenBank/DDBJ databases">
        <title>Parvularcula mediterraneae sp. nov., isolated from polypropylene straw from shallow seawater of the seashore of Laganas in Zakynthos island, Greece.</title>
        <authorList>
            <person name="Szabo I."/>
            <person name="Al-Omari J."/>
            <person name="Rado J."/>
            <person name="Szerdahelyi G.S."/>
        </authorList>
    </citation>
    <scope>NUCLEOTIDE SEQUENCE [LARGE SCALE GENOMIC DNA]</scope>
    <source>
        <strain evidence="2 3">ZS-1/3</strain>
    </source>
</reference>
<keyword evidence="1" id="KW-0732">Signal</keyword>
<comment type="caution">
    <text evidence="2">The sequence shown here is derived from an EMBL/GenBank/DDBJ whole genome shotgun (WGS) entry which is preliminary data.</text>
</comment>
<feature type="chain" id="PRO_5031502266" evidence="1">
    <location>
        <begin position="25"/>
        <end position="607"/>
    </location>
</feature>
<gene>
    <name evidence="2" type="ORF">HK107_08485</name>
</gene>
<feature type="signal peptide" evidence="1">
    <location>
        <begin position="1"/>
        <end position="24"/>
    </location>
</feature>
<dbReference type="PANTHER" id="PTHR33361:SF16">
    <property type="entry name" value="DUF885 DOMAIN-CONTAINING PROTEIN"/>
    <property type="match status" value="1"/>
</dbReference>
<dbReference type="InterPro" id="IPR010281">
    <property type="entry name" value="DUF885"/>
</dbReference>